<feature type="transmembrane region" description="Helical" evidence="1">
    <location>
        <begin position="96"/>
        <end position="115"/>
    </location>
</feature>
<feature type="non-terminal residue" evidence="2">
    <location>
        <position position="1"/>
    </location>
</feature>
<feature type="transmembrane region" description="Helical" evidence="1">
    <location>
        <begin position="179"/>
        <end position="201"/>
    </location>
</feature>
<evidence type="ECO:0000256" key="1">
    <source>
        <dbReference type="SAM" id="Phobius"/>
    </source>
</evidence>
<gene>
    <name evidence="2" type="ORF">SPIL2461_LOCUS3516</name>
</gene>
<organism evidence="2 3">
    <name type="scientific">Symbiodinium pilosum</name>
    <name type="common">Dinoflagellate</name>
    <dbReference type="NCBI Taxonomy" id="2952"/>
    <lineage>
        <taxon>Eukaryota</taxon>
        <taxon>Sar</taxon>
        <taxon>Alveolata</taxon>
        <taxon>Dinophyceae</taxon>
        <taxon>Suessiales</taxon>
        <taxon>Symbiodiniaceae</taxon>
        <taxon>Symbiodinium</taxon>
    </lineage>
</organism>
<protein>
    <submittedName>
        <fullName evidence="2">Uncharacterized protein</fullName>
    </submittedName>
</protein>
<proteinExistence type="predicted"/>
<comment type="caution">
    <text evidence="2">The sequence shown here is derived from an EMBL/GenBank/DDBJ whole genome shotgun (WGS) entry which is preliminary data.</text>
</comment>
<dbReference type="Proteomes" id="UP000649617">
    <property type="component" value="Unassembled WGS sequence"/>
</dbReference>
<accession>A0A812KJP5</accession>
<evidence type="ECO:0000313" key="2">
    <source>
        <dbReference type="EMBL" id="CAE7230942.1"/>
    </source>
</evidence>
<reference evidence="2" key="1">
    <citation type="submission" date="2021-02" db="EMBL/GenBank/DDBJ databases">
        <authorList>
            <person name="Dougan E. K."/>
            <person name="Rhodes N."/>
            <person name="Thang M."/>
            <person name="Chan C."/>
        </authorList>
    </citation>
    <scope>NUCLEOTIDE SEQUENCE</scope>
</reference>
<dbReference type="AlphaFoldDB" id="A0A812KJP5"/>
<evidence type="ECO:0000313" key="3">
    <source>
        <dbReference type="Proteomes" id="UP000649617"/>
    </source>
</evidence>
<keyword evidence="1" id="KW-0472">Membrane</keyword>
<name>A0A812KJP5_SYMPI</name>
<dbReference type="EMBL" id="CAJNIZ010004272">
    <property type="protein sequence ID" value="CAE7230942.1"/>
    <property type="molecule type" value="Genomic_DNA"/>
</dbReference>
<keyword evidence="3" id="KW-1185">Reference proteome</keyword>
<keyword evidence="1" id="KW-1133">Transmembrane helix</keyword>
<feature type="transmembrane region" description="Helical" evidence="1">
    <location>
        <begin position="127"/>
        <end position="151"/>
    </location>
</feature>
<sequence length="234" mass="25638">DLEDATCSYESDEDQIREAIAGFEEDVITAITVLKSAGAYNTSIRRAHTKGQDIAGAGNSHVDMRLSAAMIPWTVCLIEELSAAHIWEDCSLPSELLTFALAAIIFLAMIATMVASRYWIFHGPDKVNFLIQVCIYAGIFAVSAPFAIAGLQGWAQVQHLPIFYRFAHTPASTACPSRATWFGCVLLRPCIAVIAAILSWVCPVWHHRKDAEVEANELERDAEDVDSVLSPDSL</sequence>
<keyword evidence="1" id="KW-0812">Transmembrane</keyword>